<dbReference type="RefSeq" id="WP_182555615.1">
    <property type="nucleotide sequence ID" value="NZ_BPRF01000025.1"/>
</dbReference>
<dbReference type="SUPFAM" id="SSF63829">
    <property type="entry name" value="Calcium-dependent phosphotriesterase"/>
    <property type="match status" value="1"/>
</dbReference>
<accession>A0AA40S417</accession>
<dbReference type="AlphaFoldDB" id="A0AA40S417"/>
<keyword evidence="1" id="KW-0732">Signal</keyword>
<reference evidence="2 3" key="1">
    <citation type="submission" date="2020-08" db="EMBL/GenBank/DDBJ databases">
        <title>Genomic Encyclopedia of Type Strains, Phase IV (KMG-IV): sequencing the most valuable type-strain genomes for metagenomic binning, comparative biology and taxonomic classification.</title>
        <authorList>
            <person name="Goeker M."/>
        </authorList>
    </citation>
    <scope>NUCLEOTIDE SEQUENCE [LARGE SCALE GENOMIC DNA]</scope>
    <source>
        <strain evidence="2 3">DSM 11490</strain>
    </source>
</reference>
<sequence length="329" mass="33846">MTRSPAWKRLIPLLIPVLAGSIGGAANTLSAAPESIPLPGDAAYPESITSTADGTLYVSSFASGGVLRVRPGAEAEIWIKPGAFETRSTFGVLADEKSGILWVCSNDLSALGVKGPSEVKGAALKGFDLTTGEGRISAPFPVSPAICNDITIGPDGAAYVTNTLGPQILRLKPGSGTLEVWKSDPLFAPEGKEAGLDGIAFGKDGHLYVNTYTKAELFRIAVTDGVAGAVTPLTPSRVVVLADGLRPLEDGSFLMAEGGGRLDRITVEGDAARIEPLKDNIAGGVTGVTKVGNTAWITVGQLAALTDPAKKGAGPDLPFRLHAIPLKSP</sequence>
<dbReference type="EMBL" id="JACJIB010000005">
    <property type="protein sequence ID" value="MBA8914195.1"/>
    <property type="molecule type" value="Genomic_DNA"/>
</dbReference>
<dbReference type="Gene3D" id="2.120.10.30">
    <property type="entry name" value="TolB, C-terminal domain"/>
    <property type="match status" value="1"/>
</dbReference>
<comment type="caution">
    <text evidence="2">The sequence shown here is derived from an EMBL/GenBank/DDBJ whole genome shotgun (WGS) entry which is preliminary data.</text>
</comment>
<dbReference type="Pfam" id="PF20067">
    <property type="entry name" value="SSL_N"/>
    <property type="match status" value="1"/>
</dbReference>
<dbReference type="Proteomes" id="UP000543554">
    <property type="component" value="Unassembled WGS sequence"/>
</dbReference>
<dbReference type="InterPro" id="IPR051344">
    <property type="entry name" value="Vgb"/>
</dbReference>
<feature type="chain" id="PRO_5041406993" evidence="1">
    <location>
        <begin position="32"/>
        <end position="329"/>
    </location>
</feature>
<dbReference type="PANTHER" id="PTHR40274">
    <property type="entry name" value="VIRGINIAMYCIN B LYASE"/>
    <property type="match status" value="1"/>
</dbReference>
<feature type="signal peptide" evidence="1">
    <location>
        <begin position="1"/>
        <end position="31"/>
    </location>
</feature>
<organism evidence="2 3">
    <name type="scientific">Methylorubrum thiocyanatum</name>
    <dbReference type="NCBI Taxonomy" id="47958"/>
    <lineage>
        <taxon>Bacteria</taxon>
        <taxon>Pseudomonadati</taxon>
        <taxon>Pseudomonadota</taxon>
        <taxon>Alphaproteobacteria</taxon>
        <taxon>Hyphomicrobiales</taxon>
        <taxon>Methylobacteriaceae</taxon>
        <taxon>Methylorubrum</taxon>
    </lineage>
</organism>
<keyword evidence="3" id="KW-1185">Reference proteome</keyword>
<dbReference type="InterPro" id="IPR011042">
    <property type="entry name" value="6-blade_b-propeller_TolB-like"/>
</dbReference>
<evidence type="ECO:0000313" key="2">
    <source>
        <dbReference type="EMBL" id="MBA8914195.1"/>
    </source>
</evidence>
<evidence type="ECO:0000313" key="3">
    <source>
        <dbReference type="Proteomes" id="UP000543554"/>
    </source>
</evidence>
<gene>
    <name evidence="2" type="ORF">HNR51_003286</name>
</gene>
<evidence type="ECO:0000256" key="1">
    <source>
        <dbReference type="SAM" id="SignalP"/>
    </source>
</evidence>
<proteinExistence type="predicted"/>
<name>A0AA40S417_9HYPH</name>
<dbReference type="PANTHER" id="PTHR40274:SF4">
    <property type="entry name" value="BLL1406 PROTEIN"/>
    <property type="match status" value="1"/>
</dbReference>
<protein>
    <submittedName>
        <fullName evidence="2">Sugar lactone lactonase YvrE</fullName>
    </submittedName>
</protein>